<dbReference type="RefSeq" id="WP_103679654.1">
    <property type="nucleotide sequence ID" value="NZ_LPWH01000050.1"/>
</dbReference>
<dbReference type="Proteomes" id="UP000237350">
    <property type="component" value="Unassembled WGS sequence"/>
</dbReference>
<evidence type="ECO:0000313" key="1">
    <source>
        <dbReference type="EMBL" id="POR04037.1"/>
    </source>
</evidence>
<name>A0A2S4JWY1_9SPIO</name>
<gene>
    <name evidence="1" type="ORF">AU468_04275</name>
</gene>
<organism evidence="1 2">
    <name type="scientific">Alkalispirochaeta sphaeroplastigenens</name>
    <dbReference type="NCBI Taxonomy" id="1187066"/>
    <lineage>
        <taxon>Bacteria</taxon>
        <taxon>Pseudomonadati</taxon>
        <taxon>Spirochaetota</taxon>
        <taxon>Spirochaetia</taxon>
        <taxon>Spirochaetales</taxon>
        <taxon>Spirochaetaceae</taxon>
        <taxon>Alkalispirochaeta</taxon>
    </lineage>
</organism>
<keyword evidence="2" id="KW-1185">Reference proteome</keyword>
<reference evidence="2" key="1">
    <citation type="submission" date="2015-12" db="EMBL/GenBank/DDBJ databases">
        <authorList>
            <person name="Lodha T.D."/>
            <person name="Chintalapati S."/>
            <person name="Chintalapati V.R."/>
            <person name="Sravanthi T."/>
        </authorList>
    </citation>
    <scope>NUCLEOTIDE SEQUENCE [LARGE SCALE GENOMIC DNA]</scope>
    <source>
        <strain evidence="2">JC133</strain>
    </source>
</reference>
<dbReference type="AlphaFoldDB" id="A0A2S4JWY1"/>
<sequence length="272" mass="31624">MRRRLRYRNLTSSFIAYSQAQAYRVEYLGEPHIESRDGEHFGLALQAEMVVREEYLDFLEDFIQNHAYISESDRRDLLRTLRDTRRARRRDPRAFPRSLQIRFTDTMIATDNYFGFAKISLEDREGNLLWELYSTRTRNTFSPRYGEFPPARETGLAGYGQRIETLGHLNLPYYAFFGTTNARGALSNSLWLTQPRIIATILLETRSMNPHTGVIEFGLGPEHDELLAGLEGLSRRDMADFGVFFLTRDEIARLGNITVTPYFIQTRESRGE</sequence>
<comment type="caution">
    <text evidence="1">The sequence shown here is derived from an EMBL/GenBank/DDBJ whole genome shotgun (WGS) entry which is preliminary data.</text>
</comment>
<dbReference type="EMBL" id="LPWH01000050">
    <property type="protein sequence ID" value="POR04037.1"/>
    <property type="molecule type" value="Genomic_DNA"/>
</dbReference>
<protein>
    <submittedName>
        <fullName evidence="1">Uncharacterized protein</fullName>
    </submittedName>
</protein>
<proteinExistence type="predicted"/>
<accession>A0A2S4JWY1</accession>
<evidence type="ECO:0000313" key="2">
    <source>
        <dbReference type="Proteomes" id="UP000237350"/>
    </source>
</evidence>